<protein>
    <submittedName>
        <fullName evidence="1">Uncharacterized protein</fullName>
    </submittedName>
</protein>
<gene>
    <name evidence="1" type="ORF">ACJMK2_012916</name>
</gene>
<dbReference type="EMBL" id="JBJQND010000013">
    <property type="protein sequence ID" value="KAL3858322.1"/>
    <property type="molecule type" value="Genomic_DNA"/>
</dbReference>
<sequence length="77" mass="8906">KHELILAKNDDKGRGPCYLRKMNDRVYQKDCQGIKTAEQIKINYTYGKEIQNMTLLSRIKGIEGCKGKPVIEMIDFD</sequence>
<name>A0ABD3VCR2_SINWO</name>
<organism evidence="1 2">
    <name type="scientific">Sinanodonta woodiana</name>
    <name type="common">Chinese pond mussel</name>
    <name type="synonym">Anodonta woodiana</name>
    <dbReference type="NCBI Taxonomy" id="1069815"/>
    <lineage>
        <taxon>Eukaryota</taxon>
        <taxon>Metazoa</taxon>
        <taxon>Spiralia</taxon>
        <taxon>Lophotrochozoa</taxon>
        <taxon>Mollusca</taxon>
        <taxon>Bivalvia</taxon>
        <taxon>Autobranchia</taxon>
        <taxon>Heteroconchia</taxon>
        <taxon>Palaeoheterodonta</taxon>
        <taxon>Unionida</taxon>
        <taxon>Unionoidea</taxon>
        <taxon>Unionidae</taxon>
        <taxon>Unioninae</taxon>
        <taxon>Sinanodonta</taxon>
    </lineage>
</organism>
<reference evidence="1 2" key="1">
    <citation type="submission" date="2024-11" db="EMBL/GenBank/DDBJ databases">
        <title>Chromosome-level genome assembly of the freshwater bivalve Anodonta woodiana.</title>
        <authorList>
            <person name="Chen X."/>
        </authorList>
    </citation>
    <scope>NUCLEOTIDE SEQUENCE [LARGE SCALE GENOMIC DNA]</scope>
    <source>
        <strain evidence="1">MN2024</strain>
        <tissue evidence="1">Gills</tissue>
    </source>
</reference>
<dbReference type="Proteomes" id="UP001634394">
    <property type="component" value="Unassembled WGS sequence"/>
</dbReference>
<dbReference type="AlphaFoldDB" id="A0ABD3VCR2"/>
<feature type="non-terminal residue" evidence="1">
    <location>
        <position position="1"/>
    </location>
</feature>
<evidence type="ECO:0000313" key="2">
    <source>
        <dbReference type="Proteomes" id="UP001634394"/>
    </source>
</evidence>
<evidence type="ECO:0000313" key="1">
    <source>
        <dbReference type="EMBL" id="KAL3858322.1"/>
    </source>
</evidence>
<proteinExistence type="predicted"/>
<accession>A0ABD3VCR2</accession>
<feature type="non-terminal residue" evidence="1">
    <location>
        <position position="77"/>
    </location>
</feature>
<comment type="caution">
    <text evidence="1">The sequence shown here is derived from an EMBL/GenBank/DDBJ whole genome shotgun (WGS) entry which is preliminary data.</text>
</comment>
<keyword evidence="2" id="KW-1185">Reference proteome</keyword>